<dbReference type="AlphaFoldDB" id="A0A8J6BA76"/>
<comment type="caution">
    <text evidence="2">The sequence shown here is derived from an EMBL/GenBank/DDBJ whole genome shotgun (WGS) entry which is preliminary data.</text>
</comment>
<feature type="region of interest" description="Disordered" evidence="1">
    <location>
        <begin position="269"/>
        <end position="311"/>
    </location>
</feature>
<reference evidence="2" key="1">
    <citation type="submission" date="2021-05" db="EMBL/GenBank/DDBJ databases">
        <title>A free-living protist that lacks canonical eukaryotic 1 DNA replication and segregation systems.</title>
        <authorList>
            <person name="Salas-Leiva D.E."/>
            <person name="Tromer E.C."/>
            <person name="Curtis B.A."/>
            <person name="Jerlstrom-Hultqvist J."/>
            <person name="Kolisko M."/>
            <person name="Yi Z."/>
            <person name="Salas-Leiva J.S."/>
            <person name="Gallot-Lavallee L."/>
            <person name="Kops G.J.P.L."/>
            <person name="Archibald J.M."/>
            <person name="Simpson A.G.B."/>
            <person name="Roger A.J."/>
        </authorList>
    </citation>
    <scope>NUCLEOTIDE SEQUENCE</scope>
    <source>
        <strain evidence="2">BICM</strain>
    </source>
</reference>
<organism evidence="2 3">
    <name type="scientific">Carpediemonas membranifera</name>
    <dbReference type="NCBI Taxonomy" id="201153"/>
    <lineage>
        <taxon>Eukaryota</taxon>
        <taxon>Metamonada</taxon>
        <taxon>Carpediemonas-like organisms</taxon>
        <taxon>Carpediemonas</taxon>
    </lineage>
</organism>
<gene>
    <name evidence="2" type="ORF">J8273_3306</name>
</gene>
<evidence type="ECO:0000313" key="3">
    <source>
        <dbReference type="Proteomes" id="UP000717585"/>
    </source>
</evidence>
<proteinExistence type="predicted"/>
<evidence type="ECO:0000256" key="1">
    <source>
        <dbReference type="SAM" id="MobiDB-lite"/>
    </source>
</evidence>
<name>A0A8J6BA76_9EUKA</name>
<keyword evidence="3" id="KW-1185">Reference proteome</keyword>
<dbReference type="EMBL" id="JAHDYR010000025">
    <property type="protein sequence ID" value="KAG9393177.1"/>
    <property type="molecule type" value="Genomic_DNA"/>
</dbReference>
<evidence type="ECO:0000313" key="2">
    <source>
        <dbReference type="EMBL" id="KAG9393177.1"/>
    </source>
</evidence>
<protein>
    <submittedName>
        <fullName evidence="2">Uncharacterized protein</fullName>
    </submittedName>
</protein>
<sequence length="331" mass="36627">MNRDTRKLTTTSAIRSQKWRKKLCAPELSSRLHKSLQQLGLADHDIKYLTSPADSSRWNTLIILALSYAMQDENDQLVPLLHVIRTLCECPSMKDDTDFTKRCLGIVSFFEQCCSVSSIEQHCSRNHTVSPSFIEPTADLIPLVEEHLAERRASVAAATKDRKANDQTTALRMWVACAIGAKAVCMVTGEDFRLFFKRSSSKFLSKDVRQTNVVNRLSEHLANPTRRTPSFDPNMIPMVQPAIEEVPPPTMIPALVQANHPQPPVIPDCRTLGFDPDPLTHPPASNPSPVQGSISSASTGHESKASATPSAVSDLLDLTASAWGQWTEDWT</sequence>
<feature type="compositionally biased region" description="Polar residues" evidence="1">
    <location>
        <begin position="287"/>
        <end position="311"/>
    </location>
</feature>
<accession>A0A8J6BA76</accession>
<dbReference type="Proteomes" id="UP000717585">
    <property type="component" value="Unassembled WGS sequence"/>
</dbReference>